<reference evidence="1" key="3">
    <citation type="submission" date="2010-09" db="EMBL/GenBank/DDBJ databases">
        <title>Annotation of Gaeumannomyces graminis var. tritici R3-111a-1.</title>
        <authorList>
            <consortium name="The Broad Institute Genome Sequencing Platform"/>
            <person name="Ma L.-J."/>
            <person name="Dead R."/>
            <person name="Young S.K."/>
            <person name="Zeng Q."/>
            <person name="Gargeya S."/>
            <person name="Fitzgerald M."/>
            <person name="Haas B."/>
            <person name="Abouelleil A."/>
            <person name="Alvarado L."/>
            <person name="Arachchi H.M."/>
            <person name="Berlin A."/>
            <person name="Brown A."/>
            <person name="Chapman S.B."/>
            <person name="Chen Z."/>
            <person name="Dunbar C."/>
            <person name="Freedman E."/>
            <person name="Gearin G."/>
            <person name="Gellesch M."/>
            <person name="Goldberg J."/>
            <person name="Griggs A."/>
            <person name="Gujja S."/>
            <person name="Heiman D."/>
            <person name="Howarth C."/>
            <person name="Larson L."/>
            <person name="Lui A."/>
            <person name="MacDonald P.J.P."/>
            <person name="Mehta T."/>
            <person name="Montmayeur A."/>
            <person name="Murphy C."/>
            <person name="Neiman D."/>
            <person name="Pearson M."/>
            <person name="Priest M."/>
            <person name="Roberts A."/>
            <person name="Saif S."/>
            <person name="Shea T."/>
            <person name="Shenoy N."/>
            <person name="Sisk P."/>
            <person name="Stolte C."/>
            <person name="Sykes S."/>
            <person name="Yandava C."/>
            <person name="Wortman J."/>
            <person name="Nusbaum C."/>
            <person name="Birren B."/>
        </authorList>
    </citation>
    <scope>NUCLEOTIDE SEQUENCE</scope>
    <source>
        <strain evidence="1">R3-111a-1</strain>
    </source>
</reference>
<gene>
    <name evidence="2" type="primary">20350500</name>
    <name evidence="1" type="ORF">GGTG_10042</name>
</gene>
<dbReference type="GeneID" id="20350500"/>
<organism evidence="1">
    <name type="scientific">Gaeumannomyces tritici (strain R3-111a-1)</name>
    <name type="common">Wheat and barley take-all root rot fungus</name>
    <name type="synonym">Gaeumannomyces graminis var. tritici</name>
    <dbReference type="NCBI Taxonomy" id="644352"/>
    <lineage>
        <taxon>Eukaryota</taxon>
        <taxon>Fungi</taxon>
        <taxon>Dikarya</taxon>
        <taxon>Ascomycota</taxon>
        <taxon>Pezizomycotina</taxon>
        <taxon>Sordariomycetes</taxon>
        <taxon>Sordariomycetidae</taxon>
        <taxon>Magnaporthales</taxon>
        <taxon>Magnaporthaceae</taxon>
        <taxon>Gaeumannomyces</taxon>
    </lineage>
</organism>
<reference evidence="1" key="2">
    <citation type="submission" date="2010-07" db="EMBL/GenBank/DDBJ databases">
        <authorList>
            <consortium name="The Broad Institute Genome Sequencing Platform"/>
            <consortium name="Broad Institute Genome Sequencing Center for Infectious Disease"/>
            <person name="Ma L.-J."/>
            <person name="Dead R."/>
            <person name="Young S."/>
            <person name="Zeng Q."/>
            <person name="Koehrsen M."/>
            <person name="Alvarado L."/>
            <person name="Berlin A."/>
            <person name="Chapman S.B."/>
            <person name="Chen Z."/>
            <person name="Freedman E."/>
            <person name="Gellesch M."/>
            <person name="Goldberg J."/>
            <person name="Griggs A."/>
            <person name="Gujja S."/>
            <person name="Heilman E.R."/>
            <person name="Heiman D."/>
            <person name="Hepburn T."/>
            <person name="Howarth C."/>
            <person name="Jen D."/>
            <person name="Larson L."/>
            <person name="Mehta T."/>
            <person name="Neiman D."/>
            <person name="Pearson M."/>
            <person name="Roberts A."/>
            <person name="Saif S."/>
            <person name="Shea T."/>
            <person name="Shenoy N."/>
            <person name="Sisk P."/>
            <person name="Stolte C."/>
            <person name="Sykes S."/>
            <person name="Walk T."/>
            <person name="White J."/>
            <person name="Yandava C."/>
            <person name="Haas B."/>
            <person name="Nusbaum C."/>
            <person name="Birren B."/>
        </authorList>
    </citation>
    <scope>NUCLEOTIDE SEQUENCE</scope>
    <source>
        <strain evidence="1">R3-111a-1</strain>
    </source>
</reference>
<dbReference type="EMBL" id="GL385399">
    <property type="protein sequence ID" value="EJT73193.1"/>
    <property type="molecule type" value="Genomic_DNA"/>
</dbReference>
<dbReference type="RefSeq" id="XP_009226167.1">
    <property type="nucleotide sequence ID" value="XM_009227903.1"/>
</dbReference>
<dbReference type="VEuPathDB" id="FungiDB:GGTG_10042"/>
<name>J3P958_GAET3</name>
<reference evidence="3" key="1">
    <citation type="submission" date="2010-07" db="EMBL/GenBank/DDBJ databases">
        <title>The genome sequence of Gaeumannomyces graminis var. tritici strain R3-111a-1.</title>
        <authorList>
            <consortium name="The Broad Institute Genome Sequencing Platform"/>
            <person name="Ma L.-J."/>
            <person name="Dead R."/>
            <person name="Young S."/>
            <person name="Zeng Q."/>
            <person name="Koehrsen M."/>
            <person name="Alvarado L."/>
            <person name="Berlin A."/>
            <person name="Chapman S.B."/>
            <person name="Chen Z."/>
            <person name="Freedman E."/>
            <person name="Gellesch M."/>
            <person name="Goldberg J."/>
            <person name="Griggs A."/>
            <person name="Gujja S."/>
            <person name="Heilman E.R."/>
            <person name="Heiman D."/>
            <person name="Hepburn T."/>
            <person name="Howarth C."/>
            <person name="Jen D."/>
            <person name="Larson L."/>
            <person name="Mehta T."/>
            <person name="Neiman D."/>
            <person name="Pearson M."/>
            <person name="Roberts A."/>
            <person name="Saif S."/>
            <person name="Shea T."/>
            <person name="Shenoy N."/>
            <person name="Sisk P."/>
            <person name="Stolte C."/>
            <person name="Sykes S."/>
            <person name="Walk T."/>
            <person name="White J."/>
            <person name="Yandava C."/>
            <person name="Haas B."/>
            <person name="Nusbaum C."/>
            <person name="Birren B."/>
        </authorList>
    </citation>
    <scope>NUCLEOTIDE SEQUENCE [LARGE SCALE GENOMIC DNA]</scope>
    <source>
        <strain evidence="3">R3-111a-1</strain>
    </source>
</reference>
<evidence type="ECO:0000313" key="2">
    <source>
        <dbReference type="EnsemblFungi" id="EJT73193"/>
    </source>
</evidence>
<sequence length="82" mass="9302">MGGYEAQFRGFVAQQPCEALQSGHNGQVWRMLWDKRREASISSMRNPTPPIRQLRPTIFFHAWNIDGGPFPTVNIGCNLDAK</sequence>
<dbReference type="AlphaFoldDB" id="J3P958"/>
<dbReference type="HOGENOM" id="CLU_2558418_0_0_1"/>
<dbReference type="Proteomes" id="UP000006039">
    <property type="component" value="Unassembled WGS sequence"/>
</dbReference>
<protein>
    <submittedName>
        <fullName evidence="1 2">Uncharacterized protein</fullName>
    </submittedName>
</protein>
<proteinExistence type="predicted"/>
<evidence type="ECO:0000313" key="1">
    <source>
        <dbReference type="EMBL" id="EJT73193.1"/>
    </source>
</evidence>
<reference evidence="2" key="4">
    <citation type="journal article" date="2015" name="G3 (Bethesda)">
        <title>Genome sequences of three phytopathogenic species of the Magnaporthaceae family of fungi.</title>
        <authorList>
            <person name="Okagaki L.H."/>
            <person name="Nunes C.C."/>
            <person name="Sailsbery J."/>
            <person name="Clay B."/>
            <person name="Brown D."/>
            <person name="John T."/>
            <person name="Oh Y."/>
            <person name="Young N."/>
            <person name="Fitzgerald M."/>
            <person name="Haas B.J."/>
            <person name="Zeng Q."/>
            <person name="Young S."/>
            <person name="Adiconis X."/>
            <person name="Fan L."/>
            <person name="Levin J.Z."/>
            <person name="Mitchell T.K."/>
            <person name="Okubara P.A."/>
            <person name="Farman M.L."/>
            <person name="Kohn L.M."/>
            <person name="Birren B."/>
            <person name="Ma L.-J."/>
            <person name="Dean R.A."/>
        </authorList>
    </citation>
    <scope>NUCLEOTIDE SEQUENCE</scope>
    <source>
        <strain evidence="2">R3-111a-1</strain>
    </source>
</reference>
<keyword evidence="3" id="KW-1185">Reference proteome</keyword>
<reference evidence="2" key="5">
    <citation type="submission" date="2018-04" db="UniProtKB">
        <authorList>
            <consortium name="EnsemblFungi"/>
        </authorList>
    </citation>
    <scope>IDENTIFICATION</scope>
    <source>
        <strain evidence="2">R3-111a-1</strain>
    </source>
</reference>
<accession>J3P958</accession>
<evidence type="ECO:0000313" key="3">
    <source>
        <dbReference type="Proteomes" id="UP000006039"/>
    </source>
</evidence>
<dbReference type="EnsemblFungi" id="EJT73193">
    <property type="protein sequence ID" value="EJT73193"/>
    <property type="gene ID" value="GGTG_10042"/>
</dbReference>